<evidence type="ECO:0000313" key="2">
    <source>
        <dbReference type="Proteomes" id="UP000054166"/>
    </source>
</evidence>
<protein>
    <submittedName>
        <fullName evidence="1">Uncharacterized protein</fullName>
    </submittedName>
</protein>
<dbReference type="EMBL" id="KN833008">
    <property type="protein sequence ID" value="KIM79628.1"/>
    <property type="molecule type" value="Genomic_DNA"/>
</dbReference>
<keyword evidence="2" id="KW-1185">Reference proteome</keyword>
<reference evidence="2" key="2">
    <citation type="submission" date="2015-01" db="EMBL/GenBank/DDBJ databases">
        <title>Evolutionary Origins and Diversification of the Mycorrhizal Mutualists.</title>
        <authorList>
            <consortium name="DOE Joint Genome Institute"/>
            <consortium name="Mycorrhizal Genomics Consortium"/>
            <person name="Kohler A."/>
            <person name="Kuo A."/>
            <person name="Nagy L.G."/>
            <person name="Floudas D."/>
            <person name="Copeland A."/>
            <person name="Barry K.W."/>
            <person name="Cichocki N."/>
            <person name="Veneault-Fourrey C."/>
            <person name="LaButti K."/>
            <person name="Lindquist E.A."/>
            <person name="Lipzen A."/>
            <person name="Lundell T."/>
            <person name="Morin E."/>
            <person name="Murat C."/>
            <person name="Riley R."/>
            <person name="Ohm R."/>
            <person name="Sun H."/>
            <person name="Tunlid A."/>
            <person name="Henrissat B."/>
            <person name="Grigoriev I.V."/>
            <person name="Hibbett D.S."/>
            <person name="Martin F."/>
        </authorList>
    </citation>
    <scope>NUCLEOTIDE SEQUENCE [LARGE SCALE GENOMIC DNA]</scope>
    <source>
        <strain evidence="2">F 1598</strain>
    </source>
</reference>
<name>A0A0C3B069_PILCF</name>
<sequence>MPRLCRLDAQIYACHSDPKHIYKSNIGIIGKPRQVGLEIYPGFEHLADILLITHIFVDKIRKDRERDAVRICVVLYRPLKNIRLGVSNSTIKTFVARNHRSDIGLIGNVRKARLDIFPGLEHLVDIIVDHVYLRGKTEKGPVARTGVCYLFFPAVNG</sequence>
<gene>
    <name evidence="1" type="ORF">PILCRDRAFT_823166</name>
</gene>
<proteinExistence type="predicted"/>
<dbReference type="OrthoDB" id="3360976at2759"/>
<reference evidence="1 2" key="1">
    <citation type="submission" date="2014-04" db="EMBL/GenBank/DDBJ databases">
        <authorList>
            <consortium name="DOE Joint Genome Institute"/>
            <person name="Kuo A."/>
            <person name="Tarkka M."/>
            <person name="Buscot F."/>
            <person name="Kohler A."/>
            <person name="Nagy L.G."/>
            <person name="Floudas D."/>
            <person name="Copeland A."/>
            <person name="Barry K.W."/>
            <person name="Cichocki N."/>
            <person name="Veneault-Fourrey C."/>
            <person name="LaButti K."/>
            <person name="Lindquist E.A."/>
            <person name="Lipzen A."/>
            <person name="Lundell T."/>
            <person name="Morin E."/>
            <person name="Murat C."/>
            <person name="Sun H."/>
            <person name="Tunlid A."/>
            <person name="Henrissat B."/>
            <person name="Grigoriev I.V."/>
            <person name="Hibbett D.S."/>
            <person name="Martin F."/>
            <person name="Nordberg H.P."/>
            <person name="Cantor M.N."/>
            <person name="Hua S.X."/>
        </authorList>
    </citation>
    <scope>NUCLEOTIDE SEQUENCE [LARGE SCALE GENOMIC DNA]</scope>
    <source>
        <strain evidence="1 2">F 1598</strain>
    </source>
</reference>
<accession>A0A0C3B069</accession>
<evidence type="ECO:0000313" key="1">
    <source>
        <dbReference type="EMBL" id="KIM79628.1"/>
    </source>
</evidence>
<dbReference type="InParanoid" id="A0A0C3B069"/>
<dbReference type="HOGENOM" id="CLU_1678600_0_0_1"/>
<dbReference type="AlphaFoldDB" id="A0A0C3B069"/>
<dbReference type="Proteomes" id="UP000054166">
    <property type="component" value="Unassembled WGS sequence"/>
</dbReference>
<organism evidence="1 2">
    <name type="scientific">Piloderma croceum (strain F 1598)</name>
    <dbReference type="NCBI Taxonomy" id="765440"/>
    <lineage>
        <taxon>Eukaryota</taxon>
        <taxon>Fungi</taxon>
        <taxon>Dikarya</taxon>
        <taxon>Basidiomycota</taxon>
        <taxon>Agaricomycotina</taxon>
        <taxon>Agaricomycetes</taxon>
        <taxon>Agaricomycetidae</taxon>
        <taxon>Atheliales</taxon>
        <taxon>Atheliaceae</taxon>
        <taxon>Piloderma</taxon>
    </lineage>
</organism>